<feature type="domain" description="TsaA-like" evidence="3">
    <location>
        <begin position="4"/>
        <end position="135"/>
    </location>
</feature>
<gene>
    <name evidence="4" type="primary">tsaA</name>
    <name evidence="4" type="ORF">OM076_08950</name>
</gene>
<dbReference type="RefSeq" id="WP_270039201.1">
    <property type="nucleotide sequence ID" value="NZ_JAPDOD010000005.1"/>
</dbReference>
<accession>A0A9X3MR61</accession>
<reference evidence="4" key="1">
    <citation type="submission" date="2022-10" db="EMBL/GenBank/DDBJ databases">
        <title>The WGS of Solirubrobacter ginsenosidimutans DSM 21036.</title>
        <authorList>
            <person name="Jiang Z."/>
        </authorList>
    </citation>
    <scope>NUCLEOTIDE SEQUENCE</scope>
    <source>
        <strain evidence="4">DSM 21036</strain>
    </source>
</reference>
<evidence type="ECO:0000256" key="1">
    <source>
        <dbReference type="ARBA" id="ARBA00022691"/>
    </source>
</evidence>
<protein>
    <submittedName>
        <fullName evidence="4">tRNA (N6-threonylcarbamoyladenosine(37)-N6)-methyltransferase TrmO</fullName>
    </submittedName>
</protein>
<dbReference type="SUPFAM" id="SSF118196">
    <property type="entry name" value="YaeB-like"/>
    <property type="match status" value="1"/>
</dbReference>
<evidence type="ECO:0000313" key="4">
    <source>
        <dbReference type="EMBL" id="MDA0160391.1"/>
    </source>
</evidence>
<dbReference type="PANTHER" id="PTHR12818">
    <property type="entry name" value="TRNA (ADENINE(37)-N6)-METHYLTRANSFERASE"/>
    <property type="match status" value="1"/>
</dbReference>
<dbReference type="AlphaFoldDB" id="A0A9X3MR61"/>
<sequence length="161" mass="17529">MISYRPIGTVRSPFTRLDGMPLQSVAAEAVRGRIEVLPEFAPGLKDLDGFSHVHVITHLHRGRPGGLEVMPFLDDTPRGVFSTRSPRHPNPIGLSVVRLIAVEGGTLEIAGVDLVDGTPVLDIKPYVPRFDVVGAERTGWLEGAAERVNEVRADARFETDS</sequence>
<name>A0A9X3MR61_9ACTN</name>
<comment type="caution">
    <text evidence="4">The sequence shown here is derived from an EMBL/GenBank/DDBJ whole genome shotgun (WGS) entry which is preliminary data.</text>
</comment>
<dbReference type="Proteomes" id="UP001149140">
    <property type="component" value="Unassembled WGS sequence"/>
</dbReference>
<dbReference type="CDD" id="cd09281">
    <property type="entry name" value="UPF0066"/>
    <property type="match status" value="1"/>
</dbReference>
<dbReference type="Gene3D" id="2.40.30.70">
    <property type="entry name" value="YaeB-like"/>
    <property type="match status" value="1"/>
</dbReference>
<proteinExistence type="inferred from homology"/>
<evidence type="ECO:0000313" key="5">
    <source>
        <dbReference type="Proteomes" id="UP001149140"/>
    </source>
</evidence>
<dbReference type="PROSITE" id="PS51668">
    <property type="entry name" value="TSAA_2"/>
    <property type="match status" value="1"/>
</dbReference>
<keyword evidence="1" id="KW-0949">S-adenosyl-L-methionine</keyword>
<dbReference type="InterPro" id="IPR040372">
    <property type="entry name" value="YaeB-like"/>
</dbReference>
<dbReference type="InterPro" id="IPR036413">
    <property type="entry name" value="YaeB-like_sf"/>
</dbReference>
<evidence type="ECO:0000256" key="2">
    <source>
        <dbReference type="ARBA" id="ARBA00033753"/>
    </source>
</evidence>
<comment type="similarity">
    <text evidence="2">Belongs to the tRNA methyltransferase O family.</text>
</comment>
<organism evidence="4 5">
    <name type="scientific">Solirubrobacter ginsenosidimutans</name>
    <dbReference type="NCBI Taxonomy" id="490573"/>
    <lineage>
        <taxon>Bacteria</taxon>
        <taxon>Bacillati</taxon>
        <taxon>Actinomycetota</taxon>
        <taxon>Thermoleophilia</taxon>
        <taxon>Solirubrobacterales</taxon>
        <taxon>Solirubrobacteraceae</taxon>
        <taxon>Solirubrobacter</taxon>
    </lineage>
</organism>
<keyword evidence="5" id="KW-1185">Reference proteome</keyword>
<dbReference type="InterPro" id="IPR036414">
    <property type="entry name" value="YaeB_N_sf"/>
</dbReference>
<dbReference type="PANTHER" id="PTHR12818:SF0">
    <property type="entry name" value="TRNA (ADENINE(37)-N6)-METHYLTRANSFERASE"/>
    <property type="match status" value="1"/>
</dbReference>
<dbReference type="EMBL" id="JAPDOD010000005">
    <property type="protein sequence ID" value="MDA0160391.1"/>
    <property type="molecule type" value="Genomic_DNA"/>
</dbReference>
<dbReference type="Pfam" id="PF01980">
    <property type="entry name" value="TrmO_N"/>
    <property type="match status" value="1"/>
</dbReference>
<dbReference type="NCBIfam" id="TIGR00104">
    <property type="entry name" value="tRNA_TsaA"/>
    <property type="match status" value="1"/>
</dbReference>
<evidence type="ECO:0000259" key="3">
    <source>
        <dbReference type="PROSITE" id="PS51668"/>
    </source>
</evidence>
<dbReference type="InterPro" id="IPR023370">
    <property type="entry name" value="TrmO-like_N"/>
</dbReference>